<sequence length="308" mass="33768">MQVIAMYALSPFLRYFEEVAVQGSVRRAAERLYIAPSAVTRQIKAFEEMLGVPLFERLPRGVRLTPTGELMLASVRRLHSEFEEALAQADALKGLRWGKVRIGVLQYLSERFIPSFVAATNKTHPGISFAIHIANSEQIAHLVETGELDIGLCWAPPPTALLARVRTAAIPIGAVVPAGHALAKKRRIPFHECAGYPLILPTAEMELRRMLDGLHNGMSGRITPLLETNSIFAMRQLVRDGSGVAIMTRMSILDEIKRGELVHVPLSDPHARSMQLSLLVRTGRDLPAAAAALLDRLQASFDAYAGVA</sequence>
<accession>A0A225LZJ3</accession>
<organism evidence="6 7">
    <name type="scientific">Candidimonas nitroreducens</name>
    <dbReference type="NCBI Taxonomy" id="683354"/>
    <lineage>
        <taxon>Bacteria</taxon>
        <taxon>Pseudomonadati</taxon>
        <taxon>Pseudomonadota</taxon>
        <taxon>Betaproteobacteria</taxon>
        <taxon>Burkholderiales</taxon>
        <taxon>Alcaligenaceae</taxon>
        <taxon>Candidimonas</taxon>
    </lineage>
</organism>
<comment type="caution">
    <text evidence="6">The sequence shown here is derived from an EMBL/GenBank/DDBJ whole genome shotgun (WGS) entry which is preliminary data.</text>
</comment>
<dbReference type="PANTHER" id="PTHR30419">
    <property type="entry name" value="HTH-TYPE TRANSCRIPTIONAL REGULATOR YBHD"/>
    <property type="match status" value="1"/>
</dbReference>
<dbReference type="Proteomes" id="UP000214603">
    <property type="component" value="Unassembled WGS sequence"/>
</dbReference>
<dbReference type="Gene3D" id="1.10.10.10">
    <property type="entry name" value="Winged helix-like DNA-binding domain superfamily/Winged helix DNA-binding domain"/>
    <property type="match status" value="1"/>
</dbReference>
<name>A0A225LZJ3_9BURK</name>
<dbReference type="PROSITE" id="PS50931">
    <property type="entry name" value="HTH_LYSR"/>
    <property type="match status" value="1"/>
</dbReference>
<dbReference type="InterPro" id="IPR036388">
    <property type="entry name" value="WH-like_DNA-bd_sf"/>
</dbReference>
<dbReference type="EMBL" id="NJIH01000015">
    <property type="protein sequence ID" value="OWT54518.1"/>
    <property type="molecule type" value="Genomic_DNA"/>
</dbReference>
<proteinExistence type="inferred from homology"/>
<evidence type="ECO:0000256" key="1">
    <source>
        <dbReference type="ARBA" id="ARBA00009437"/>
    </source>
</evidence>
<keyword evidence="3" id="KW-0238">DNA-binding</keyword>
<dbReference type="Pfam" id="PF00126">
    <property type="entry name" value="HTH_1"/>
    <property type="match status" value="1"/>
</dbReference>
<dbReference type="Gene3D" id="3.40.190.290">
    <property type="match status" value="1"/>
</dbReference>
<dbReference type="GO" id="GO:0005829">
    <property type="term" value="C:cytosol"/>
    <property type="evidence" value="ECO:0007669"/>
    <property type="project" value="TreeGrafter"/>
</dbReference>
<evidence type="ECO:0000313" key="7">
    <source>
        <dbReference type="Proteomes" id="UP000214603"/>
    </source>
</evidence>
<dbReference type="PANTHER" id="PTHR30419:SF8">
    <property type="entry name" value="NITROGEN ASSIMILATION TRANSCRIPTIONAL ACTIVATOR-RELATED"/>
    <property type="match status" value="1"/>
</dbReference>
<dbReference type="SUPFAM" id="SSF53850">
    <property type="entry name" value="Periplasmic binding protein-like II"/>
    <property type="match status" value="1"/>
</dbReference>
<dbReference type="InterPro" id="IPR000847">
    <property type="entry name" value="LysR_HTH_N"/>
</dbReference>
<protein>
    <submittedName>
        <fullName evidence="6">LysR family transcriptional regulator</fullName>
    </submittedName>
</protein>
<evidence type="ECO:0000313" key="6">
    <source>
        <dbReference type="EMBL" id="OWT54518.1"/>
    </source>
</evidence>
<comment type="similarity">
    <text evidence="1">Belongs to the LysR transcriptional regulatory family.</text>
</comment>
<feature type="domain" description="HTH lysR-type" evidence="5">
    <location>
        <begin position="13"/>
        <end position="65"/>
    </location>
</feature>
<gene>
    <name evidence="6" type="ORF">CEY11_22645</name>
</gene>
<dbReference type="InterPro" id="IPR036390">
    <property type="entry name" value="WH_DNA-bd_sf"/>
</dbReference>
<evidence type="ECO:0000256" key="2">
    <source>
        <dbReference type="ARBA" id="ARBA00023015"/>
    </source>
</evidence>
<evidence type="ECO:0000259" key="5">
    <source>
        <dbReference type="PROSITE" id="PS50931"/>
    </source>
</evidence>
<keyword evidence="2" id="KW-0805">Transcription regulation</keyword>
<dbReference type="InterPro" id="IPR005119">
    <property type="entry name" value="LysR_subst-bd"/>
</dbReference>
<dbReference type="InterPro" id="IPR050950">
    <property type="entry name" value="HTH-type_LysR_regulators"/>
</dbReference>
<dbReference type="Pfam" id="PF03466">
    <property type="entry name" value="LysR_substrate"/>
    <property type="match status" value="1"/>
</dbReference>
<dbReference type="GO" id="GO:0003677">
    <property type="term" value="F:DNA binding"/>
    <property type="evidence" value="ECO:0007669"/>
    <property type="project" value="UniProtKB-KW"/>
</dbReference>
<dbReference type="SUPFAM" id="SSF46785">
    <property type="entry name" value="Winged helix' DNA-binding domain"/>
    <property type="match status" value="1"/>
</dbReference>
<dbReference type="FunFam" id="1.10.10.10:FF:000001">
    <property type="entry name" value="LysR family transcriptional regulator"/>
    <property type="match status" value="1"/>
</dbReference>
<keyword evidence="7" id="KW-1185">Reference proteome</keyword>
<reference evidence="7" key="1">
    <citation type="submission" date="2017-06" db="EMBL/GenBank/DDBJ databases">
        <title>Herbaspirillum phytohormonus sp. nov., isolated from the root nodule of Robinia pseudoacacia in lead-zinc mine.</title>
        <authorList>
            <person name="Fan M."/>
            <person name="Lin Y."/>
        </authorList>
    </citation>
    <scope>NUCLEOTIDE SEQUENCE [LARGE SCALE GENOMIC DNA]</scope>
    <source>
        <strain evidence="7">SC-089</strain>
    </source>
</reference>
<evidence type="ECO:0000256" key="3">
    <source>
        <dbReference type="ARBA" id="ARBA00023125"/>
    </source>
</evidence>
<keyword evidence="4" id="KW-0804">Transcription</keyword>
<evidence type="ECO:0000256" key="4">
    <source>
        <dbReference type="ARBA" id="ARBA00023163"/>
    </source>
</evidence>
<dbReference type="GO" id="GO:0003700">
    <property type="term" value="F:DNA-binding transcription factor activity"/>
    <property type="evidence" value="ECO:0007669"/>
    <property type="project" value="InterPro"/>
</dbReference>
<dbReference type="AlphaFoldDB" id="A0A225LZJ3"/>